<protein>
    <submittedName>
        <fullName evidence="1">Uncharacterized protein</fullName>
    </submittedName>
</protein>
<name>A0A645CV97_9ZZZZ</name>
<reference evidence="1" key="1">
    <citation type="submission" date="2019-08" db="EMBL/GenBank/DDBJ databases">
        <authorList>
            <person name="Kucharzyk K."/>
            <person name="Murdoch R.W."/>
            <person name="Higgins S."/>
            <person name="Loffler F."/>
        </authorList>
    </citation>
    <scope>NUCLEOTIDE SEQUENCE</scope>
</reference>
<gene>
    <name evidence="1" type="ORF">SDC9_127888</name>
</gene>
<organism evidence="1">
    <name type="scientific">bioreactor metagenome</name>
    <dbReference type="NCBI Taxonomy" id="1076179"/>
    <lineage>
        <taxon>unclassified sequences</taxon>
        <taxon>metagenomes</taxon>
        <taxon>ecological metagenomes</taxon>
    </lineage>
</organism>
<dbReference type="AlphaFoldDB" id="A0A645CV97"/>
<proteinExistence type="predicted"/>
<accession>A0A645CV97</accession>
<comment type="caution">
    <text evidence="1">The sequence shown here is derived from an EMBL/GenBank/DDBJ whole genome shotgun (WGS) entry which is preliminary data.</text>
</comment>
<dbReference type="EMBL" id="VSSQ01030338">
    <property type="protein sequence ID" value="MPM80837.1"/>
    <property type="molecule type" value="Genomic_DNA"/>
</dbReference>
<sequence length="240" mass="27093">MRIKIRQLHDSFAGFRFTRTQTDHLALRVDLDPDRQRLPVIELEITHQELIVLQRLITVECTFTHRVILREGIKPAIQKSKRLAAVKIGFDIHGIIENHSRRIPDVGRGVELQYASRTDSPRREGLPEVLILLPQAEPVPGRVEQPGNAERGVGQEAGQLNTAAGEFRLKQATQKAAREFKIIGQIVDRIHCRTRHDAAVNRPDRPIDPVEEKISHIENRAVESLDGIFSPHVGTDRSPG</sequence>
<evidence type="ECO:0000313" key="1">
    <source>
        <dbReference type="EMBL" id="MPM80837.1"/>
    </source>
</evidence>